<dbReference type="SUPFAM" id="SSF56672">
    <property type="entry name" value="DNA/RNA polymerases"/>
    <property type="match status" value="1"/>
</dbReference>
<dbReference type="PANTHER" id="PTHR24559">
    <property type="entry name" value="TRANSPOSON TY3-I GAG-POL POLYPROTEIN"/>
    <property type="match status" value="1"/>
</dbReference>
<organism evidence="1 2">
    <name type="scientific">Mucuna pruriens</name>
    <name type="common">Velvet bean</name>
    <name type="synonym">Dolichos pruriens</name>
    <dbReference type="NCBI Taxonomy" id="157652"/>
    <lineage>
        <taxon>Eukaryota</taxon>
        <taxon>Viridiplantae</taxon>
        <taxon>Streptophyta</taxon>
        <taxon>Embryophyta</taxon>
        <taxon>Tracheophyta</taxon>
        <taxon>Spermatophyta</taxon>
        <taxon>Magnoliopsida</taxon>
        <taxon>eudicotyledons</taxon>
        <taxon>Gunneridae</taxon>
        <taxon>Pentapetalae</taxon>
        <taxon>rosids</taxon>
        <taxon>fabids</taxon>
        <taxon>Fabales</taxon>
        <taxon>Fabaceae</taxon>
        <taxon>Papilionoideae</taxon>
        <taxon>50 kb inversion clade</taxon>
        <taxon>NPAAA clade</taxon>
        <taxon>indigoferoid/millettioid clade</taxon>
        <taxon>Phaseoleae</taxon>
        <taxon>Mucuna</taxon>
    </lineage>
</organism>
<keyword evidence="2" id="KW-1185">Reference proteome</keyword>
<dbReference type="PANTHER" id="PTHR24559:SF427">
    <property type="entry name" value="RNA-DIRECTED DNA POLYMERASE"/>
    <property type="match status" value="1"/>
</dbReference>
<dbReference type="STRING" id="157652.A0A371F4D6"/>
<dbReference type="InterPro" id="IPR053134">
    <property type="entry name" value="RNA-dir_DNA_polymerase"/>
</dbReference>
<dbReference type="InterPro" id="IPR043128">
    <property type="entry name" value="Rev_trsase/Diguanyl_cyclase"/>
</dbReference>
<dbReference type="EMBL" id="QJKJ01010623">
    <property type="protein sequence ID" value="RDX73177.1"/>
    <property type="molecule type" value="Genomic_DNA"/>
</dbReference>
<reference evidence="1" key="1">
    <citation type="submission" date="2018-05" db="EMBL/GenBank/DDBJ databases">
        <title>Draft genome of Mucuna pruriens seed.</title>
        <authorList>
            <person name="Nnadi N.E."/>
            <person name="Vos R."/>
            <person name="Hasami M.H."/>
            <person name="Devisetty U.K."/>
            <person name="Aguiy J.C."/>
        </authorList>
    </citation>
    <scope>NUCLEOTIDE SEQUENCE [LARGE SCALE GENOMIC DNA]</scope>
    <source>
        <strain evidence="1">JCA_2017</strain>
    </source>
</reference>
<protein>
    <submittedName>
        <fullName evidence="1">Uncharacterized protein</fullName>
    </submittedName>
</protein>
<dbReference type="InterPro" id="IPR043502">
    <property type="entry name" value="DNA/RNA_pol_sf"/>
</dbReference>
<dbReference type="AlphaFoldDB" id="A0A371F4D6"/>
<feature type="non-terminal residue" evidence="1">
    <location>
        <position position="1"/>
    </location>
</feature>
<gene>
    <name evidence="1" type="ORF">CR513_47257</name>
</gene>
<accession>A0A371F4D6</accession>
<name>A0A371F4D6_MUCPR</name>
<sequence length="293" mass="33940">MSPYRIVFGKTYHLPMELEHKAYWKVKKFDDQQILRKDLLVGQKDGPFVITNILPYGVVQLKDEQSNNTFQVNGHQIKPFYEGLALIAVLLLIHNSTPFLCVPLLFQTITTTIKFGGRRQEEEHLKFLVSSLLYDLVVSTPSNNPIITSFDVRNGLIIFQSYLSNDLKPLTSNQIIALKINKAQVYKILTSLKVEGSFNAIKLLVLEKLLVEKLLRLSVSPWNKYSLPRINDLMDQLQKAYIKNNLKFEYHQIRVMMEDIPKTTFRTYNGHYEYLVMPFGATNALMIFTDYIN</sequence>
<proteinExistence type="predicted"/>
<dbReference type="Gene3D" id="3.30.70.270">
    <property type="match status" value="1"/>
</dbReference>
<dbReference type="Proteomes" id="UP000257109">
    <property type="component" value="Unassembled WGS sequence"/>
</dbReference>
<comment type="caution">
    <text evidence="1">The sequence shown here is derived from an EMBL/GenBank/DDBJ whole genome shotgun (WGS) entry which is preliminary data.</text>
</comment>
<dbReference type="Gene3D" id="3.10.10.10">
    <property type="entry name" value="HIV Type 1 Reverse Transcriptase, subunit A, domain 1"/>
    <property type="match status" value="1"/>
</dbReference>
<evidence type="ECO:0000313" key="1">
    <source>
        <dbReference type="EMBL" id="RDX73177.1"/>
    </source>
</evidence>
<evidence type="ECO:0000313" key="2">
    <source>
        <dbReference type="Proteomes" id="UP000257109"/>
    </source>
</evidence>